<protein>
    <submittedName>
        <fullName evidence="2">Uncharacterized protein</fullName>
    </submittedName>
</protein>
<reference evidence="2" key="1">
    <citation type="journal article" date="2020" name="Stud. Mycol.">
        <title>101 Dothideomycetes genomes: a test case for predicting lifestyles and emergence of pathogens.</title>
        <authorList>
            <person name="Haridas S."/>
            <person name="Albert R."/>
            <person name="Binder M."/>
            <person name="Bloem J."/>
            <person name="Labutti K."/>
            <person name="Salamov A."/>
            <person name="Andreopoulos B."/>
            <person name="Baker S."/>
            <person name="Barry K."/>
            <person name="Bills G."/>
            <person name="Bluhm B."/>
            <person name="Cannon C."/>
            <person name="Castanera R."/>
            <person name="Culley D."/>
            <person name="Daum C."/>
            <person name="Ezra D."/>
            <person name="Gonzalez J."/>
            <person name="Henrissat B."/>
            <person name="Kuo A."/>
            <person name="Liang C."/>
            <person name="Lipzen A."/>
            <person name="Lutzoni F."/>
            <person name="Magnuson J."/>
            <person name="Mondo S."/>
            <person name="Nolan M."/>
            <person name="Ohm R."/>
            <person name="Pangilinan J."/>
            <person name="Park H.-J."/>
            <person name="Ramirez L."/>
            <person name="Alfaro M."/>
            <person name="Sun H."/>
            <person name="Tritt A."/>
            <person name="Yoshinaga Y."/>
            <person name="Zwiers L.-H."/>
            <person name="Turgeon B."/>
            <person name="Goodwin S."/>
            <person name="Spatafora J."/>
            <person name="Crous P."/>
            <person name="Grigoriev I."/>
        </authorList>
    </citation>
    <scope>NUCLEOTIDE SEQUENCE</scope>
    <source>
        <strain evidence="2">CBS 123094</strain>
    </source>
</reference>
<accession>A0A6A5X249</accession>
<organism evidence="2 3">
    <name type="scientific">Amniculicola lignicola CBS 123094</name>
    <dbReference type="NCBI Taxonomy" id="1392246"/>
    <lineage>
        <taxon>Eukaryota</taxon>
        <taxon>Fungi</taxon>
        <taxon>Dikarya</taxon>
        <taxon>Ascomycota</taxon>
        <taxon>Pezizomycotina</taxon>
        <taxon>Dothideomycetes</taxon>
        <taxon>Pleosporomycetidae</taxon>
        <taxon>Pleosporales</taxon>
        <taxon>Amniculicolaceae</taxon>
        <taxon>Amniculicola</taxon>
    </lineage>
</organism>
<feature type="region of interest" description="Disordered" evidence="1">
    <location>
        <begin position="291"/>
        <end position="427"/>
    </location>
</feature>
<feature type="compositionally biased region" description="Low complexity" evidence="1">
    <location>
        <begin position="20"/>
        <end position="49"/>
    </location>
</feature>
<feature type="compositionally biased region" description="Low complexity" evidence="1">
    <location>
        <begin position="338"/>
        <end position="360"/>
    </location>
</feature>
<gene>
    <name evidence="2" type="ORF">P154DRAFT_571649</name>
</gene>
<evidence type="ECO:0000313" key="2">
    <source>
        <dbReference type="EMBL" id="KAF2004896.1"/>
    </source>
</evidence>
<feature type="compositionally biased region" description="Basic and acidic residues" evidence="1">
    <location>
        <begin position="1"/>
        <end position="13"/>
    </location>
</feature>
<proteinExistence type="predicted"/>
<feature type="compositionally biased region" description="Low complexity" evidence="1">
    <location>
        <begin position="377"/>
        <end position="416"/>
    </location>
</feature>
<dbReference type="Proteomes" id="UP000799779">
    <property type="component" value="Unassembled WGS sequence"/>
</dbReference>
<feature type="region of interest" description="Disordered" evidence="1">
    <location>
        <begin position="1"/>
        <end position="55"/>
    </location>
</feature>
<dbReference type="EMBL" id="ML977565">
    <property type="protein sequence ID" value="KAF2004896.1"/>
    <property type="molecule type" value="Genomic_DNA"/>
</dbReference>
<keyword evidence="3" id="KW-1185">Reference proteome</keyword>
<evidence type="ECO:0000313" key="3">
    <source>
        <dbReference type="Proteomes" id="UP000799779"/>
    </source>
</evidence>
<dbReference type="AlphaFoldDB" id="A0A6A5X249"/>
<name>A0A6A5X249_9PLEO</name>
<sequence>MESHLGKRQRLDSFDGSFGPPLAALQQQRPQQAQQQQQQGYQYPPSQIQAPQSRSITQDEAWKSILGLDEAYIRETLFHVVVSNTSPAEALGKVVDMHTAKVRAEEDQKRREGERVIDFSHYAVEIANRLENEPIDIKPCRISYEVFSEEIMPPINEIKEQASRPGIAFATRASGLETLRKIGEEICLNISGGLGCEIAGYFSQDDAIIEEAMKSILKAMTPQERRQMCHSKYEDKEWWQMIKELLKMGAEDREKLFQKLDEILEMLLASDQEASSQRSTLQSQRVIATPTGARPGTAQSQSSNAAAQAYHAAQNQAQIAQMQQHQAQQQHHHHHHQAQQMAQHQAQLAQQARQAGQPQHMAQHQTYQMLPNPGYRPPYAQGQGQGQAQGYHPQSQAYQLQQQHQQQQQQQQTYQQDPRAAAYQGPTYSQASSATYYINGHLVTYGGQPPH</sequence>
<feature type="compositionally biased region" description="Low complexity" evidence="1">
    <location>
        <begin position="298"/>
        <end position="329"/>
    </location>
</feature>
<dbReference type="OrthoDB" id="4364733at2759"/>
<evidence type="ECO:0000256" key="1">
    <source>
        <dbReference type="SAM" id="MobiDB-lite"/>
    </source>
</evidence>